<dbReference type="GO" id="GO:0061512">
    <property type="term" value="P:protein localization to cilium"/>
    <property type="evidence" value="ECO:0007669"/>
    <property type="project" value="TreeGrafter"/>
</dbReference>
<proteinExistence type="predicted"/>
<reference evidence="2 3" key="1">
    <citation type="journal article" date="2015" name="Genome Biol.">
        <title>Comparative genomics of Steinernema reveals deeply conserved gene regulatory networks.</title>
        <authorList>
            <person name="Dillman A.R."/>
            <person name="Macchietto M."/>
            <person name="Porter C.F."/>
            <person name="Rogers A."/>
            <person name="Williams B."/>
            <person name="Antoshechkin I."/>
            <person name="Lee M.M."/>
            <person name="Goodwin Z."/>
            <person name="Lu X."/>
            <person name="Lewis E.E."/>
            <person name="Goodrich-Blair H."/>
            <person name="Stock S.P."/>
            <person name="Adams B.J."/>
            <person name="Sternberg P.W."/>
            <person name="Mortazavi A."/>
        </authorList>
    </citation>
    <scope>NUCLEOTIDE SEQUENCE [LARGE SCALE GENOMIC DNA]</scope>
    <source>
        <strain evidence="2 3">ALL</strain>
    </source>
</reference>
<feature type="domain" description="Tetratricopeptide repeat protein 21A/21B second ARM" evidence="1">
    <location>
        <begin position="238"/>
        <end position="378"/>
    </location>
</feature>
<dbReference type="GO" id="GO:0030991">
    <property type="term" value="C:intraciliary transport particle A"/>
    <property type="evidence" value="ECO:0007669"/>
    <property type="project" value="TreeGrafter"/>
</dbReference>
<dbReference type="STRING" id="34508.A0A4U8USG1"/>
<organism evidence="2 3">
    <name type="scientific">Steinernema carpocapsae</name>
    <name type="common">Entomopathogenic nematode</name>
    <dbReference type="NCBI Taxonomy" id="34508"/>
    <lineage>
        <taxon>Eukaryota</taxon>
        <taxon>Metazoa</taxon>
        <taxon>Ecdysozoa</taxon>
        <taxon>Nematoda</taxon>
        <taxon>Chromadorea</taxon>
        <taxon>Rhabditida</taxon>
        <taxon>Tylenchina</taxon>
        <taxon>Panagrolaimomorpha</taxon>
        <taxon>Strongyloidoidea</taxon>
        <taxon>Steinernematidae</taxon>
        <taxon>Steinernema</taxon>
    </lineage>
</organism>
<feature type="domain" description="Tetratricopeptide repeat protein 21A/21B second ARM" evidence="1">
    <location>
        <begin position="89"/>
        <end position="180"/>
    </location>
</feature>
<dbReference type="PANTHER" id="PTHR14699">
    <property type="entry name" value="STI2 PROTEIN-RELATED"/>
    <property type="match status" value="1"/>
</dbReference>
<keyword evidence="3" id="KW-1185">Reference proteome</keyword>
<dbReference type="InterPro" id="IPR040364">
    <property type="entry name" value="TTC21A/TTC21B"/>
</dbReference>
<accession>A0A4U8USG1</accession>
<evidence type="ECO:0000313" key="2">
    <source>
        <dbReference type="EMBL" id="TMS35087.1"/>
    </source>
</evidence>
<gene>
    <name evidence="2" type="ORF">L596_002557</name>
</gene>
<protein>
    <recommendedName>
        <fullName evidence="1">Tetratricopeptide repeat protein 21A/21B second ARM domain-containing protein</fullName>
    </recommendedName>
</protein>
<evidence type="ECO:0000259" key="1">
    <source>
        <dbReference type="Pfam" id="PF25060"/>
    </source>
</evidence>
<sequence length="571" mass="65438">MNPGNFCILAHNVANMELMVKALLEKYPNFLPGHIEAARCALTTRNIENLNERLQNGNLVTNHCFLLHIIELVKIVVVHGDLSDINSILNDINDTVASSENDNTHFQLYLAQLLSRCGFEHQNILQFARKLLDRALAIERRSMFLVEKSKLLLLDGDHKQAKTMAMTALEIDHDPSDDVLLAHSREKCWFYIVLGCQMLLGRRKTHRSGRAGPVRPVSKHRNPEVDGDGLILPDSLQYFHFYQALIDRAQSKSADVVLTGIRNASDILLSTVQSIPFGLEYLHSFNPAFVNEMVTVLFDYAPLVPTKIPTIALRDIIRLLTTIHDTCPGLTRLTYLLAKAKYLLEEVDESQRLLIKCTERSPSVAEAYLLLAQIALKKDQLEKADKYLDEGLSNNFQVREHPLFHVTKARLMKQSNQLEPALAQLNMARQLAVMKENSKQERKKRDRFESTESDKIAVYLEAIDCLQRLRKYTEADNLMKEAMARWQGTPEEHQLVMLNVEIRLQKGSVDDALKILQNVQPHDPNYQEARIRMAKVYLEDKKDKRQFAICYRCRIKQIFWCYIVLQANSGP</sequence>
<dbReference type="EMBL" id="CM016762">
    <property type="protein sequence ID" value="TMS35087.1"/>
    <property type="molecule type" value="Genomic_DNA"/>
</dbReference>
<dbReference type="Gene3D" id="1.25.40.10">
    <property type="entry name" value="Tetratricopeptide repeat domain"/>
    <property type="match status" value="1"/>
</dbReference>
<dbReference type="AlphaFoldDB" id="A0A4U8USG1"/>
<comment type="caution">
    <text evidence="2">The sequence shown here is derived from an EMBL/GenBank/DDBJ whole genome shotgun (WGS) entry which is preliminary data.</text>
</comment>
<dbReference type="EMBL" id="AZBU02000001">
    <property type="protein sequence ID" value="TMS35087.1"/>
    <property type="molecule type" value="Genomic_DNA"/>
</dbReference>
<dbReference type="GO" id="GO:0005929">
    <property type="term" value="C:cilium"/>
    <property type="evidence" value="ECO:0007669"/>
    <property type="project" value="GOC"/>
</dbReference>
<name>A0A4U8USG1_STECR</name>
<dbReference type="Pfam" id="PF25060">
    <property type="entry name" value="ARM_TT21_2nd"/>
    <property type="match status" value="2"/>
</dbReference>
<dbReference type="InterPro" id="IPR011990">
    <property type="entry name" value="TPR-like_helical_dom_sf"/>
</dbReference>
<dbReference type="OrthoDB" id="5855406at2759"/>
<dbReference type="GO" id="GO:0035721">
    <property type="term" value="P:intraciliary retrograde transport"/>
    <property type="evidence" value="ECO:0007669"/>
    <property type="project" value="TreeGrafter"/>
</dbReference>
<reference evidence="2 3" key="2">
    <citation type="journal article" date="2019" name="G3 (Bethesda)">
        <title>Hybrid Assembly of the Genome of the Entomopathogenic Nematode Steinernema carpocapsae Identifies the X-Chromosome.</title>
        <authorList>
            <person name="Serra L."/>
            <person name="Macchietto M."/>
            <person name="Macias-Munoz A."/>
            <person name="McGill C.J."/>
            <person name="Rodriguez I.M."/>
            <person name="Rodriguez B."/>
            <person name="Murad R."/>
            <person name="Mortazavi A."/>
        </authorList>
    </citation>
    <scope>NUCLEOTIDE SEQUENCE [LARGE SCALE GENOMIC DNA]</scope>
    <source>
        <strain evidence="2 3">ALL</strain>
    </source>
</reference>
<dbReference type="SUPFAM" id="SSF48452">
    <property type="entry name" value="TPR-like"/>
    <property type="match status" value="1"/>
</dbReference>
<dbReference type="Proteomes" id="UP000298663">
    <property type="component" value="Chromosome X"/>
</dbReference>
<dbReference type="PANTHER" id="PTHR14699:SF0">
    <property type="entry name" value="TETRATRICOPEPTIDE REPEAT PROTEIN 21 HOMOLOG"/>
    <property type="match status" value="1"/>
</dbReference>
<dbReference type="InterPro" id="IPR056832">
    <property type="entry name" value="ARM_TT21_2nd"/>
</dbReference>
<evidence type="ECO:0000313" key="3">
    <source>
        <dbReference type="Proteomes" id="UP000298663"/>
    </source>
</evidence>
<dbReference type="Pfam" id="PF25058">
    <property type="entry name" value="ARM_TT21"/>
    <property type="match status" value="1"/>
</dbReference>